<comment type="caution">
    <text evidence="6">The sequence shown here is derived from an EMBL/GenBank/DDBJ whole genome shotgun (WGS) entry which is preliminary data.</text>
</comment>
<keyword evidence="2" id="KW-0812">Transmembrane</keyword>
<evidence type="ECO:0000256" key="3">
    <source>
        <dbReference type="ARBA" id="ARBA00022989"/>
    </source>
</evidence>
<name>A0A9D9IKZ7_9BACT</name>
<dbReference type="Pfam" id="PF04357">
    <property type="entry name" value="TamB"/>
    <property type="match status" value="1"/>
</dbReference>
<reference evidence="6" key="1">
    <citation type="submission" date="2020-10" db="EMBL/GenBank/DDBJ databases">
        <authorList>
            <person name="Gilroy R."/>
        </authorList>
    </citation>
    <scope>NUCLEOTIDE SEQUENCE</scope>
    <source>
        <strain evidence="6">B1-8020</strain>
    </source>
</reference>
<comment type="subcellular location">
    <subcellularLocation>
        <location evidence="1">Membrane</location>
        <topology evidence="1">Single-pass membrane protein</topology>
    </subcellularLocation>
</comment>
<evidence type="ECO:0000256" key="1">
    <source>
        <dbReference type="ARBA" id="ARBA00004167"/>
    </source>
</evidence>
<keyword evidence="4" id="KW-0472">Membrane</keyword>
<evidence type="ECO:0000313" key="6">
    <source>
        <dbReference type="EMBL" id="MBO8473439.1"/>
    </source>
</evidence>
<sequence length="1495" mass="161617">MAGRLLSSLNAGISGKVDVGRIYVRPMNNVLLQDVTITDDARRSPAVSDTLFHTDKIVLQYSLKGLFSKEGPNVSRVSVTGGGLNLVLEDDEVPVDGKYYNTNLTRIFGLAKDPDKAEKDVSVSSEKSSGKRLFKLKSVKINDFAFNMYDLTADIAAQEAKGGINWYDMNISDICFHIEDMEMVGGIMYGKMKKGSFRERSGFNCRDISGNVRVGGGLTSIDGLRIADDYSDISIANYSMMYESTASFSDYIDKVRMSVSFTDTCRMNMRTIGFFAPSLEGLDLDVAVCGVAEGTVRELLVPMLSVGLEDYGVSFDFSGGISGLPYVETSVFNAALRKFVFSKKAALGLAGLFSGGKQVAFLDGFPYEGQLVFDGDISGGISDFDVNGGLVSEKGNAGFTVNVSGLQGEDGEPLRISGELATDRVDVGAFAGTGLLGELTLQAAFTADIIPGGDVSARVSSHDISRFVVNGYPYSGLMAELALEQGLLDVRAVCDDPSLAFMLEGMAELNGRSGRGNAYRLQAEVVRADLNAMNIDMRGKSAVSFKIDSQLYDEGGEDVYGEVLLEDLVLENASGTEEIGDIRLSAVNNPADYKVSLDSDFLSAEFEGTASLVQFLKDLQALSTGEAADLLCAGNVMPWSGNRYSFNLTTGNTMGVCSFVSPGLYVAERSMVSIDINDSGDLDADVVSQRIAFGENYIKDLVFKASNPDSTIDCAVKSSEIRAASVFFDNPRLSLALLDNSVYARLSYSDPGVDSVNSGRLDLMADFSLDTLSGKLMTDIKVGNSVFFINGARWGVSPARAFVSDGRLGIDSLVISNGVQNILLNTGSGTSDTLNVFLDRFDISALNPLLGEGYDLKGAVTGYASFPDIFNEPGLLMDIHADSVSIAGEDAGDIEIMSRWDEPNGRFNIYLRNYLDGATTLNTTGFFRPEDKYVSVNMILDGFSAAYLSPALKSVLSGISGKLSGRLSLAGAADELSLKSRNLMLSDLAATVAYTNVTYNFNGSLSMDESGIYADNILVEDRFGHRGVLGGTIGHRYFKDFDFALELKFNGLECINVSRENAGDFYGNAFAAGILRLNGPLDALHLQADAATMPDTRFHVPVSSVADAGGTDILTFRDYSEKAEQDPYDAMLSRMYGKTSRGADISIGLHLNVTPEASVFVELDETGGSMLAGRGSGMLDIAVGQGGGQFDIRGDYTVEEGSFRFSVGGIVSRDFTIDEGSRIAFNGDIMDSDLNINAIYTTKASIATLIADTSSVSSRRTVNCMIGISGKLSNPNLQFDIDIPDIDPMVRSRVESALSTEDKVQKQFLSLLISNSFIPDEQSSIVNNSSMLFSNVSEILSGQLTSILQKFEIPLDLGVNYQQTNSGTDIFDVAVSTQLFNNRVIVNGNIGNRQNAVTGNNGVAGDIDIEIKLDRKGVLRLNLFSHSADQYSSYLDQSQRSGVGITYQQEFSTFKELWRKMFWSRKRKREAEEAEMRAMIERSENEKDEIVIEVR</sequence>
<protein>
    <submittedName>
        <fullName evidence="6">Translocation/assembly module TamB domain-containing protein</fullName>
    </submittedName>
</protein>
<evidence type="ECO:0000313" key="7">
    <source>
        <dbReference type="Proteomes" id="UP000823604"/>
    </source>
</evidence>
<dbReference type="EMBL" id="JADIMA010000072">
    <property type="protein sequence ID" value="MBO8473439.1"/>
    <property type="molecule type" value="Genomic_DNA"/>
</dbReference>
<evidence type="ECO:0000259" key="5">
    <source>
        <dbReference type="Pfam" id="PF04357"/>
    </source>
</evidence>
<feature type="domain" description="Translocation and assembly module TamB C-terminal" evidence="5">
    <location>
        <begin position="1024"/>
        <end position="1451"/>
    </location>
</feature>
<dbReference type="GO" id="GO:0009306">
    <property type="term" value="P:protein secretion"/>
    <property type="evidence" value="ECO:0007669"/>
    <property type="project" value="InterPro"/>
</dbReference>
<evidence type="ECO:0000256" key="2">
    <source>
        <dbReference type="ARBA" id="ARBA00022692"/>
    </source>
</evidence>
<accession>A0A9D9IKZ7</accession>
<reference evidence="6" key="2">
    <citation type="journal article" date="2021" name="PeerJ">
        <title>Extensive microbial diversity within the chicken gut microbiome revealed by metagenomics and culture.</title>
        <authorList>
            <person name="Gilroy R."/>
            <person name="Ravi A."/>
            <person name="Getino M."/>
            <person name="Pursley I."/>
            <person name="Horton D.L."/>
            <person name="Alikhan N.F."/>
            <person name="Baker D."/>
            <person name="Gharbi K."/>
            <person name="Hall N."/>
            <person name="Watson M."/>
            <person name="Adriaenssens E.M."/>
            <person name="Foster-Nyarko E."/>
            <person name="Jarju S."/>
            <person name="Secka A."/>
            <person name="Antonio M."/>
            <person name="Oren A."/>
            <person name="Chaudhuri R.R."/>
            <person name="La Ragione R."/>
            <person name="Hildebrand F."/>
            <person name="Pallen M.J."/>
        </authorList>
    </citation>
    <scope>NUCLEOTIDE SEQUENCE</scope>
    <source>
        <strain evidence="6">B1-8020</strain>
    </source>
</reference>
<proteinExistence type="predicted"/>
<organism evidence="6 7">
    <name type="scientific">Candidatus Merdivivens pullicola</name>
    <dbReference type="NCBI Taxonomy" id="2840872"/>
    <lineage>
        <taxon>Bacteria</taxon>
        <taxon>Pseudomonadati</taxon>
        <taxon>Bacteroidota</taxon>
        <taxon>Bacteroidia</taxon>
        <taxon>Bacteroidales</taxon>
        <taxon>Muribaculaceae</taxon>
        <taxon>Muribaculaceae incertae sedis</taxon>
        <taxon>Candidatus Merdivivens</taxon>
    </lineage>
</organism>
<dbReference type="InterPro" id="IPR007452">
    <property type="entry name" value="TamB_C"/>
</dbReference>
<dbReference type="GO" id="GO:0005886">
    <property type="term" value="C:plasma membrane"/>
    <property type="evidence" value="ECO:0007669"/>
    <property type="project" value="InterPro"/>
</dbReference>
<keyword evidence="3" id="KW-1133">Transmembrane helix</keyword>
<gene>
    <name evidence="6" type="ORF">IAB81_07415</name>
</gene>
<evidence type="ECO:0000256" key="4">
    <source>
        <dbReference type="ARBA" id="ARBA00023136"/>
    </source>
</evidence>
<dbReference type="Proteomes" id="UP000823604">
    <property type="component" value="Unassembled WGS sequence"/>
</dbReference>